<feature type="chain" id="PRO_5020534389" description="YHS domain-containing protein" evidence="1">
    <location>
        <begin position="21"/>
        <end position="147"/>
    </location>
</feature>
<reference evidence="2" key="1">
    <citation type="journal article" date="2019" name="PLoS Negl. Trop. Dis.">
        <title>Revisiting the worldwide diversity of Leptospira species in the environment.</title>
        <authorList>
            <person name="Vincent A.T."/>
            <person name="Schiettekatte O."/>
            <person name="Bourhy P."/>
            <person name="Veyrier F.J."/>
            <person name="Picardeau M."/>
        </authorList>
    </citation>
    <scope>NUCLEOTIDE SEQUENCE [LARGE SCALE GENOMIC DNA]</scope>
    <source>
        <strain evidence="2">201702476</strain>
    </source>
</reference>
<evidence type="ECO:0000313" key="3">
    <source>
        <dbReference type="Proteomes" id="UP000297693"/>
    </source>
</evidence>
<dbReference type="AlphaFoldDB" id="A0A4R9KAG4"/>
<protein>
    <recommendedName>
        <fullName evidence="4">YHS domain-containing protein</fullName>
    </recommendedName>
</protein>
<keyword evidence="3" id="KW-1185">Reference proteome</keyword>
<gene>
    <name evidence="2" type="ORF">EHQ58_02080</name>
</gene>
<evidence type="ECO:0000256" key="1">
    <source>
        <dbReference type="SAM" id="SignalP"/>
    </source>
</evidence>
<dbReference type="EMBL" id="RQGD01000008">
    <property type="protein sequence ID" value="TGL62961.1"/>
    <property type="molecule type" value="Genomic_DNA"/>
</dbReference>
<feature type="signal peptide" evidence="1">
    <location>
        <begin position="1"/>
        <end position="20"/>
    </location>
</feature>
<sequence length="147" mass="16062">MNLKKSLIGALILMSSVLFADGTQVKLGGYCPVAYVSFQKVLFGDANISSTYKDHQYFFVNKDAKAAFDKEPEKFVNAIQFDAYCATGVALGKKISSNPKLASYANGKTYLFSSEDAKKMFDKDVSGMIAKADTNWKKAGGNPEKLK</sequence>
<dbReference type="NCBIfam" id="NF041384">
    <property type="entry name" value="YHS_seleno_dom"/>
    <property type="match status" value="1"/>
</dbReference>
<keyword evidence="1" id="KW-0732">Signal</keyword>
<dbReference type="RefSeq" id="WP_135621684.1">
    <property type="nucleotide sequence ID" value="NZ_RQGD01000008.1"/>
</dbReference>
<evidence type="ECO:0008006" key="4">
    <source>
        <dbReference type="Google" id="ProtNLM"/>
    </source>
</evidence>
<dbReference type="Proteomes" id="UP000297693">
    <property type="component" value="Unassembled WGS sequence"/>
</dbReference>
<name>A0A4R9KAG4_9LEPT</name>
<accession>A0A4R9KAG4</accession>
<proteinExistence type="predicted"/>
<evidence type="ECO:0000313" key="2">
    <source>
        <dbReference type="EMBL" id="TGL62961.1"/>
    </source>
</evidence>
<organism evidence="2 3">
    <name type="scientific">Leptospira ognonensis</name>
    <dbReference type="NCBI Taxonomy" id="2484945"/>
    <lineage>
        <taxon>Bacteria</taxon>
        <taxon>Pseudomonadati</taxon>
        <taxon>Spirochaetota</taxon>
        <taxon>Spirochaetia</taxon>
        <taxon>Leptospirales</taxon>
        <taxon>Leptospiraceae</taxon>
        <taxon>Leptospira</taxon>
    </lineage>
</organism>
<dbReference type="OrthoDB" id="344729at2"/>
<comment type="caution">
    <text evidence="2">The sequence shown here is derived from an EMBL/GenBank/DDBJ whole genome shotgun (WGS) entry which is preliminary data.</text>
</comment>